<accession>A0A1A0Q7M3</accession>
<proteinExistence type="predicted"/>
<dbReference type="EMBL" id="MVHP01000002">
    <property type="protein sequence ID" value="ORA68837.1"/>
    <property type="molecule type" value="Genomic_DNA"/>
</dbReference>
<evidence type="ECO:0000313" key="2">
    <source>
        <dbReference type="EMBL" id="ORA68837.1"/>
    </source>
</evidence>
<comment type="caution">
    <text evidence="2">The sequence shown here is derived from an EMBL/GenBank/DDBJ whole genome shotgun (WGS) entry which is preliminary data.</text>
</comment>
<reference evidence="2 3" key="1">
    <citation type="submission" date="2017-02" db="EMBL/GenBank/DDBJ databases">
        <title>The new phylogeny of genus Mycobacterium.</title>
        <authorList>
            <person name="Tortoli E."/>
            <person name="Trovato A."/>
            <person name="Cirillo D.M."/>
        </authorList>
    </citation>
    <scope>NUCLEOTIDE SEQUENCE [LARGE SCALE GENOMIC DNA]</scope>
    <source>
        <strain evidence="2 3">FI-09383</strain>
    </source>
</reference>
<sequence>MLQPADERHAMLANIESRILALFEYRPVASLARLIGAHPDPSCTSAYRLALTHLRDQPAADRSRHTRLQRQRRADTA</sequence>
<evidence type="ECO:0000256" key="1">
    <source>
        <dbReference type="SAM" id="MobiDB-lite"/>
    </source>
</evidence>
<dbReference type="Proteomes" id="UP000192772">
    <property type="component" value="Unassembled WGS sequence"/>
</dbReference>
<protein>
    <submittedName>
        <fullName evidence="2">Uncharacterized protein</fullName>
    </submittedName>
</protein>
<organism evidence="2 3">
    <name type="scientific">Mycolicibacterium elephantis</name>
    <dbReference type="NCBI Taxonomy" id="81858"/>
    <lineage>
        <taxon>Bacteria</taxon>
        <taxon>Bacillati</taxon>
        <taxon>Actinomycetota</taxon>
        <taxon>Actinomycetes</taxon>
        <taxon>Mycobacteriales</taxon>
        <taxon>Mycobacteriaceae</taxon>
        <taxon>Mycolicibacterium</taxon>
    </lineage>
</organism>
<dbReference type="STRING" id="81858.BST23_03240"/>
<feature type="region of interest" description="Disordered" evidence="1">
    <location>
        <begin position="57"/>
        <end position="77"/>
    </location>
</feature>
<dbReference type="AlphaFoldDB" id="A0A1A0Q7M3"/>
<name>A0A1A0Q7M3_9MYCO</name>
<accession>A0A1X0D8Z8</accession>
<gene>
    <name evidence="2" type="ORF">BST23_03240</name>
</gene>
<evidence type="ECO:0000313" key="3">
    <source>
        <dbReference type="Proteomes" id="UP000192772"/>
    </source>
</evidence>